<dbReference type="OMA" id="CHIRITP"/>
<comment type="caution">
    <text evidence="1">The sequence shown here is derived from an EMBL/GenBank/DDBJ whole genome shotgun (WGS) entry which is preliminary data.</text>
</comment>
<sequence length="131" mass="15085">MLATFRYIVDALRCALERETPNMREDISVEKRVAIGLYRLQSSAEDQTIALLFGAGRSTVNLISKEFFAAVIKVLEARWLCMITREKMPEHIREFYAMSGFPQAVGAFDSCHIRITPPQKQAVKYYNYKGW</sequence>
<gene>
    <name evidence="1" type="ORF">HPB48_021891</name>
</gene>
<evidence type="ECO:0000313" key="1">
    <source>
        <dbReference type="EMBL" id="KAH9379088.1"/>
    </source>
</evidence>
<dbReference type="AlphaFoldDB" id="A0A9J6GWN3"/>
<accession>A0A9J6GWN3</accession>
<protein>
    <recommendedName>
        <fullName evidence="3">Nuclease HARBI1</fullName>
    </recommendedName>
</protein>
<dbReference type="EMBL" id="JABSTR010000009">
    <property type="protein sequence ID" value="KAH9379088.1"/>
    <property type="molecule type" value="Genomic_DNA"/>
</dbReference>
<name>A0A9J6GWN3_HAELO</name>
<proteinExistence type="predicted"/>
<evidence type="ECO:0000313" key="2">
    <source>
        <dbReference type="Proteomes" id="UP000821853"/>
    </source>
</evidence>
<dbReference type="Proteomes" id="UP000821853">
    <property type="component" value="Unassembled WGS sequence"/>
</dbReference>
<dbReference type="VEuPathDB" id="VectorBase:HLOH_052933"/>
<reference evidence="1 2" key="1">
    <citation type="journal article" date="2020" name="Cell">
        <title>Large-Scale Comparative Analyses of Tick Genomes Elucidate Their Genetic Diversity and Vector Capacities.</title>
        <authorList>
            <consortium name="Tick Genome and Microbiome Consortium (TIGMIC)"/>
            <person name="Jia N."/>
            <person name="Wang J."/>
            <person name="Shi W."/>
            <person name="Du L."/>
            <person name="Sun Y."/>
            <person name="Zhan W."/>
            <person name="Jiang J.F."/>
            <person name="Wang Q."/>
            <person name="Zhang B."/>
            <person name="Ji P."/>
            <person name="Bell-Sakyi L."/>
            <person name="Cui X.M."/>
            <person name="Yuan T.T."/>
            <person name="Jiang B.G."/>
            <person name="Yang W.F."/>
            <person name="Lam T.T."/>
            <person name="Chang Q.C."/>
            <person name="Ding S.J."/>
            <person name="Wang X.J."/>
            <person name="Zhu J.G."/>
            <person name="Ruan X.D."/>
            <person name="Zhao L."/>
            <person name="Wei J.T."/>
            <person name="Ye R.Z."/>
            <person name="Que T.C."/>
            <person name="Du C.H."/>
            <person name="Zhou Y.H."/>
            <person name="Cheng J.X."/>
            <person name="Dai P.F."/>
            <person name="Guo W.B."/>
            <person name="Han X.H."/>
            <person name="Huang E.J."/>
            <person name="Li L.F."/>
            <person name="Wei W."/>
            <person name="Gao Y.C."/>
            <person name="Liu J.Z."/>
            <person name="Shao H.Z."/>
            <person name="Wang X."/>
            <person name="Wang C.C."/>
            <person name="Yang T.C."/>
            <person name="Huo Q.B."/>
            <person name="Li W."/>
            <person name="Chen H.Y."/>
            <person name="Chen S.E."/>
            <person name="Zhou L.G."/>
            <person name="Ni X.B."/>
            <person name="Tian J.H."/>
            <person name="Sheng Y."/>
            <person name="Liu T."/>
            <person name="Pan Y.S."/>
            <person name="Xia L.Y."/>
            <person name="Li J."/>
            <person name="Zhao F."/>
            <person name="Cao W.C."/>
        </authorList>
    </citation>
    <scope>NUCLEOTIDE SEQUENCE [LARGE SCALE GENOMIC DNA]</scope>
    <source>
        <strain evidence="1">HaeL-2018</strain>
    </source>
</reference>
<dbReference type="OrthoDB" id="6580182at2759"/>
<evidence type="ECO:0008006" key="3">
    <source>
        <dbReference type="Google" id="ProtNLM"/>
    </source>
</evidence>
<organism evidence="1 2">
    <name type="scientific">Haemaphysalis longicornis</name>
    <name type="common">Bush tick</name>
    <dbReference type="NCBI Taxonomy" id="44386"/>
    <lineage>
        <taxon>Eukaryota</taxon>
        <taxon>Metazoa</taxon>
        <taxon>Ecdysozoa</taxon>
        <taxon>Arthropoda</taxon>
        <taxon>Chelicerata</taxon>
        <taxon>Arachnida</taxon>
        <taxon>Acari</taxon>
        <taxon>Parasitiformes</taxon>
        <taxon>Ixodida</taxon>
        <taxon>Ixodoidea</taxon>
        <taxon>Ixodidae</taxon>
        <taxon>Haemaphysalinae</taxon>
        <taxon>Haemaphysalis</taxon>
    </lineage>
</organism>
<keyword evidence="2" id="KW-1185">Reference proteome</keyword>